<dbReference type="AlphaFoldDB" id="A0A5A4U860"/>
<reference evidence="2" key="1">
    <citation type="submission" date="2019-07" db="EMBL/GenBank/DDBJ databases">
        <title>Overview of O-antigen diversity of Escherichia albertii, an emerging enteropathogen; genetic structure, serology, and development of O-genotyping method.</title>
        <authorList>
            <person name="Ooka T."/>
            <person name="Seto K."/>
            <person name="Ogura Y."/>
            <person name="Iguchi A."/>
            <person name="Imura N."/>
            <person name="Honda M."/>
            <person name="Etoh Y."/>
            <person name="Ikeda T."/>
            <person name="Sugitani W."/>
            <person name="Konno T."/>
            <person name="Kawano K."/>
            <person name="Kudo Y."/>
            <person name="Murakami K."/>
            <person name="Hayashi T."/>
            <person name="Nishi J."/>
        </authorList>
    </citation>
    <scope>NUCLEOTIDE SEQUENCE</scope>
    <source>
        <strain evidence="2">ZZG 12-3</strain>
    </source>
</reference>
<feature type="domain" description="Glycosyl transferase family 1" evidence="1">
    <location>
        <begin position="175"/>
        <end position="340"/>
    </location>
</feature>
<proteinExistence type="predicted"/>
<dbReference type="RefSeq" id="WP_149540372.1">
    <property type="nucleotide sequence ID" value="NZ_BJWO01000025.1"/>
</dbReference>
<dbReference type="SUPFAM" id="SSF53756">
    <property type="entry name" value="UDP-Glycosyltransferase/glycogen phosphorylase"/>
    <property type="match status" value="1"/>
</dbReference>
<dbReference type="EMBL" id="LC494333">
    <property type="protein sequence ID" value="BBM62732.1"/>
    <property type="molecule type" value="Genomic_DNA"/>
</dbReference>
<dbReference type="GO" id="GO:0016757">
    <property type="term" value="F:glycosyltransferase activity"/>
    <property type="evidence" value="ECO:0007669"/>
    <property type="project" value="InterPro"/>
</dbReference>
<dbReference type="GO" id="GO:1901135">
    <property type="term" value="P:carbohydrate derivative metabolic process"/>
    <property type="evidence" value="ECO:0007669"/>
    <property type="project" value="UniProtKB-ARBA"/>
</dbReference>
<organism evidence="2">
    <name type="scientific">Escherichia albertii</name>
    <dbReference type="NCBI Taxonomy" id="208962"/>
    <lineage>
        <taxon>Bacteria</taxon>
        <taxon>Pseudomonadati</taxon>
        <taxon>Pseudomonadota</taxon>
        <taxon>Gammaproteobacteria</taxon>
        <taxon>Enterobacterales</taxon>
        <taxon>Enterobacteriaceae</taxon>
        <taxon>Escherichia</taxon>
    </lineage>
</organism>
<keyword evidence="2" id="KW-0808">Transferase</keyword>
<evidence type="ECO:0000259" key="1">
    <source>
        <dbReference type="Pfam" id="PF00534"/>
    </source>
</evidence>
<dbReference type="InterPro" id="IPR001296">
    <property type="entry name" value="Glyco_trans_1"/>
</dbReference>
<name>A0A5A4U860_ESCAL</name>
<protein>
    <submittedName>
        <fullName evidence="2">Glycosyltransferase family 1 protein</fullName>
    </submittedName>
</protein>
<evidence type="ECO:0000313" key="2">
    <source>
        <dbReference type="EMBL" id="BBM62732.1"/>
    </source>
</evidence>
<dbReference type="CDD" id="cd03801">
    <property type="entry name" value="GT4_PimA-like"/>
    <property type="match status" value="1"/>
</dbReference>
<sequence>MDLINRIVILHEYGEPSHYTGLVRYAELNRIPVEFRDFNFFKKILISIRRRNYMGILKAFEDLYWMLKMLFFPRLLRGSYCIVGIAPFDIMIIPMRRILSYSKYIYHTSWLYWDGADHPKKTYFFSTFIRRSWRLFLKKASSVATVTDDARKSLNVNYPETRGKTNVVYHSFNEQIFRYKGNKNKRLRVTYLGRMEKYKGINTIIKLVGERPNIDFCFIGSGQEVSKIKELSYEFDNLEYAGYLKNKIEIADYLNATDVLIMPSIKIDGWEELFGIALIEAMACGCVPIATKHKGPVTILGNTVFKTHLFDEDCIEKGAIEIFDYLEDNYDYLTKLKEEAVKISSQYNMEAISKLWEGILSNERR</sequence>
<dbReference type="Pfam" id="PF00534">
    <property type="entry name" value="Glycos_transf_1"/>
    <property type="match status" value="1"/>
</dbReference>
<dbReference type="Gene3D" id="3.40.50.2000">
    <property type="entry name" value="Glycogen Phosphorylase B"/>
    <property type="match status" value="1"/>
</dbReference>
<dbReference type="PANTHER" id="PTHR12526">
    <property type="entry name" value="GLYCOSYLTRANSFERASE"/>
    <property type="match status" value="1"/>
</dbReference>
<accession>A0A5A4U860</accession>